<reference evidence="3 4" key="1">
    <citation type="journal article" date="2018" name="Front. Microbiol.">
        <title>Genome-Wide Analysis of Corynespora cassiicola Leaf Fall Disease Putative Effectors.</title>
        <authorList>
            <person name="Lopez D."/>
            <person name="Ribeiro S."/>
            <person name="Label P."/>
            <person name="Fumanal B."/>
            <person name="Venisse J.S."/>
            <person name="Kohler A."/>
            <person name="de Oliveira R.R."/>
            <person name="Labutti K."/>
            <person name="Lipzen A."/>
            <person name="Lail K."/>
            <person name="Bauer D."/>
            <person name="Ohm R.A."/>
            <person name="Barry K.W."/>
            <person name="Spatafora J."/>
            <person name="Grigoriev I.V."/>
            <person name="Martin F.M."/>
            <person name="Pujade-Renaud V."/>
        </authorList>
    </citation>
    <scope>NUCLEOTIDE SEQUENCE [LARGE SCALE GENOMIC DNA]</scope>
    <source>
        <strain evidence="3 4">Philippines</strain>
    </source>
</reference>
<protein>
    <submittedName>
        <fullName evidence="3">Uncharacterized protein</fullName>
    </submittedName>
</protein>
<organism evidence="3 4">
    <name type="scientific">Corynespora cassiicola Philippines</name>
    <dbReference type="NCBI Taxonomy" id="1448308"/>
    <lineage>
        <taxon>Eukaryota</taxon>
        <taxon>Fungi</taxon>
        <taxon>Dikarya</taxon>
        <taxon>Ascomycota</taxon>
        <taxon>Pezizomycotina</taxon>
        <taxon>Dothideomycetes</taxon>
        <taxon>Pleosporomycetidae</taxon>
        <taxon>Pleosporales</taxon>
        <taxon>Corynesporascaceae</taxon>
        <taxon>Corynespora</taxon>
    </lineage>
</organism>
<keyword evidence="4" id="KW-1185">Reference proteome</keyword>
<keyword evidence="1" id="KW-0175">Coiled coil</keyword>
<gene>
    <name evidence="3" type="ORF">BS50DRAFT_638268</name>
</gene>
<evidence type="ECO:0000313" key="3">
    <source>
        <dbReference type="EMBL" id="PSN62657.1"/>
    </source>
</evidence>
<feature type="compositionally biased region" description="Basic and acidic residues" evidence="2">
    <location>
        <begin position="1"/>
        <end position="21"/>
    </location>
</feature>
<feature type="compositionally biased region" description="Basic and acidic residues" evidence="2">
    <location>
        <begin position="30"/>
        <end position="43"/>
    </location>
</feature>
<feature type="region of interest" description="Disordered" evidence="2">
    <location>
        <begin position="1"/>
        <end position="71"/>
    </location>
</feature>
<dbReference type="Proteomes" id="UP000240883">
    <property type="component" value="Unassembled WGS sequence"/>
</dbReference>
<evidence type="ECO:0000313" key="4">
    <source>
        <dbReference type="Proteomes" id="UP000240883"/>
    </source>
</evidence>
<feature type="coiled-coil region" evidence="1">
    <location>
        <begin position="78"/>
        <end position="223"/>
    </location>
</feature>
<sequence>MIDLTKNDEPRSGSSDREFDLKTPSFEEYLDSRNEADQDRETTNAKLPSPRKVDSRNQKGTSDGKLMQQVKKRHTLEIQKIHEENVKLTARLRQEQEERAQAMQSEKEDTIRKLKEEKEGIIQALRNENEEAKRHENEARVKSTLLDDLMSKSSQLKQEIFVLRNQLSVQPANTEDRICKSLSEEKERNHCLQRKLDNQESSVASLKLELEKAKSDLSKITQQARLKPELLPPSPLSIAGSNKRSFSVAPAIGTSHSLEEKSDNIRRVFLRVKRKYDTVHSLVSKLVTDTRGLNLSLFGEFGQHIGSLRKLLEEEAKERIMESEEQQESVERTNGSV</sequence>
<name>A0A2T2NB55_CORCC</name>
<evidence type="ECO:0000256" key="1">
    <source>
        <dbReference type="SAM" id="Coils"/>
    </source>
</evidence>
<evidence type="ECO:0000256" key="2">
    <source>
        <dbReference type="SAM" id="MobiDB-lite"/>
    </source>
</evidence>
<dbReference type="EMBL" id="KZ678141">
    <property type="protein sequence ID" value="PSN62657.1"/>
    <property type="molecule type" value="Genomic_DNA"/>
</dbReference>
<dbReference type="OrthoDB" id="3798589at2759"/>
<dbReference type="AlphaFoldDB" id="A0A2T2NB55"/>
<accession>A0A2T2NB55</accession>
<proteinExistence type="predicted"/>